<dbReference type="EMBL" id="JASBWR010000058">
    <property type="protein sequence ID" value="KAJ9101454.1"/>
    <property type="molecule type" value="Genomic_DNA"/>
</dbReference>
<reference evidence="1" key="1">
    <citation type="submission" date="2023-04" db="EMBL/GenBank/DDBJ databases">
        <title>Draft Genome sequencing of Naganishia species isolated from polar environments using Oxford Nanopore Technology.</title>
        <authorList>
            <person name="Leo P."/>
            <person name="Venkateswaran K."/>
        </authorList>
    </citation>
    <scope>NUCLEOTIDE SEQUENCE</scope>
    <source>
        <strain evidence="1">MNA-CCFEE 5261</strain>
    </source>
</reference>
<sequence>MKAQGNKGKPNGHRRSNSRQGTPPSLTRTMSLEDDKLLFLAAKSIGKPCVITVATGARYLGSLLAVDLAQNAPASIVINKPTLLSGALITEKTNIDAKLPDRLVVEGKNLIDFEVTTSLSGTEEPVPKQSSPLKSDSVATPPAAETKQEVKPSTELTSTFKTDTDISATTTKAPVRERELQRWVPDDDLKMVLLEDSGKGHWDQFKVNEEKFGVGSTYDESLYTTKINTSGADYKKRLKEATIIAREIESQSSTDRHILEERGIQVDDSGVDEEDKYSGVDRRGDELMAALKNATITDEPPILKSDGKYVTPRHRAAHYHNDPAIVSSSAAGESKGDSNAQVLKEYNESFRLNAQSEINSLREFSANFKIPHRMPTDLLPILAKDKSKQSEILKKQDKPKEVKDTSGLQSPQPTLLLKRMDPTKPAFKLNPKAAAFTPSKSSQMLLPVPSKAGFRSPVNPSPRLNNQRTYTSGSSSGSGNSKRHYQISPAEFFGGSDKVPTKDTQKKKVEQFKISFNLFITAQKTQNTKTPTIEKTFITPPTWTFTDDLPHTSLFPTNANRKTMMSPTPMPFSPSPLMGAPMVPANYAGMPPPNGKFPMSPQHQQAAAMAAMQQQQQMHAAMMLQHQQHLQMSPGQAPVPMFPQADMGQYFPPGYVPSPTGFGNVSPNGNVMNQYGSPMPYNRRFGPKRT</sequence>
<keyword evidence="2" id="KW-1185">Reference proteome</keyword>
<evidence type="ECO:0000313" key="1">
    <source>
        <dbReference type="EMBL" id="KAJ9101454.1"/>
    </source>
</evidence>
<proteinExistence type="predicted"/>
<name>A0ACC2VPV1_9TREE</name>
<comment type="caution">
    <text evidence="1">The sequence shown here is derived from an EMBL/GenBank/DDBJ whole genome shotgun (WGS) entry which is preliminary data.</text>
</comment>
<dbReference type="Proteomes" id="UP001241377">
    <property type="component" value="Unassembled WGS sequence"/>
</dbReference>
<organism evidence="1 2">
    <name type="scientific">Naganishia cerealis</name>
    <dbReference type="NCBI Taxonomy" id="610337"/>
    <lineage>
        <taxon>Eukaryota</taxon>
        <taxon>Fungi</taxon>
        <taxon>Dikarya</taxon>
        <taxon>Basidiomycota</taxon>
        <taxon>Agaricomycotina</taxon>
        <taxon>Tremellomycetes</taxon>
        <taxon>Filobasidiales</taxon>
        <taxon>Filobasidiaceae</taxon>
        <taxon>Naganishia</taxon>
    </lineage>
</organism>
<gene>
    <name evidence="1" type="ORF">QFC19_005230</name>
</gene>
<protein>
    <submittedName>
        <fullName evidence="1">Uncharacterized protein</fullName>
    </submittedName>
</protein>
<evidence type="ECO:0000313" key="2">
    <source>
        <dbReference type="Proteomes" id="UP001241377"/>
    </source>
</evidence>
<accession>A0ACC2VPV1</accession>